<reference evidence="3 4" key="1">
    <citation type="submission" date="2019-05" db="EMBL/GenBank/DDBJ databases">
        <title>Another draft genome of Portunus trituberculatus and its Hox gene families provides insights of decapod evolution.</title>
        <authorList>
            <person name="Jeong J.-H."/>
            <person name="Song I."/>
            <person name="Kim S."/>
            <person name="Choi T."/>
            <person name="Kim D."/>
            <person name="Ryu S."/>
            <person name="Kim W."/>
        </authorList>
    </citation>
    <scope>NUCLEOTIDE SEQUENCE [LARGE SCALE GENOMIC DNA]</scope>
    <source>
        <tissue evidence="3">Muscle</tissue>
    </source>
</reference>
<sequence>MWPTGSVVLFLVMCALLLAGLCTEVLDVQAHLRDQKEEDVSLVEAMLAVCRGDVEKDQQQKQQELEGTPAVRIVDEDEDEDESQSHTLSPVAEEEEGGEGRSNTSTPPDAIPASPKSPAGIPESKKEVEEIQEKGKDISGPTPSTDTPRPKVLLSAGVHTMPQTQSQVEENGSNIYLKGVFVGCILVELWRHNYLLPLLPTAMIYYGIKKLGECDRMD</sequence>
<feature type="chain" id="PRO_5022823021" evidence="2">
    <location>
        <begin position="20"/>
        <end position="218"/>
    </location>
</feature>
<accession>A0A5B7GUG9</accession>
<proteinExistence type="predicted"/>
<feature type="compositionally biased region" description="Basic and acidic residues" evidence="1">
    <location>
        <begin position="123"/>
        <end position="137"/>
    </location>
</feature>
<feature type="region of interest" description="Disordered" evidence="1">
    <location>
        <begin position="57"/>
        <end position="151"/>
    </location>
</feature>
<keyword evidence="4" id="KW-1185">Reference proteome</keyword>
<dbReference type="Proteomes" id="UP000324222">
    <property type="component" value="Unassembled WGS sequence"/>
</dbReference>
<evidence type="ECO:0000256" key="1">
    <source>
        <dbReference type="SAM" id="MobiDB-lite"/>
    </source>
</evidence>
<gene>
    <name evidence="3" type="ORF">E2C01_057782</name>
</gene>
<evidence type="ECO:0000313" key="4">
    <source>
        <dbReference type="Proteomes" id="UP000324222"/>
    </source>
</evidence>
<keyword evidence="2" id="KW-0732">Signal</keyword>
<feature type="signal peptide" evidence="2">
    <location>
        <begin position="1"/>
        <end position="19"/>
    </location>
</feature>
<comment type="caution">
    <text evidence="3">The sequence shown here is derived from an EMBL/GenBank/DDBJ whole genome shotgun (WGS) entry which is preliminary data.</text>
</comment>
<evidence type="ECO:0000313" key="3">
    <source>
        <dbReference type="EMBL" id="MPC63680.1"/>
    </source>
</evidence>
<organism evidence="3 4">
    <name type="scientific">Portunus trituberculatus</name>
    <name type="common">Swimming crab</name>
    <name type="synonym">Neptunus trituberculatus</name>
    <dbReference type="NCBI Taxonomy" id="210409"/>
    <lineage>
        <taxon>Eukaryota</taxon>
        <taxon>Metazoa</taxon>
        <taxon>Ecdysozoa</taxon>
        <taxon>Arthropoda</taxon>
        <taxon>Crustacea</taxon>
        <taxon>Multicrustacea</taxon>
        <taxon>Malacostraca</taxon>
        <taxon>Eumalacostraca</taxon>
        <taxon>Eucarida</taxon>
        <taxon>Decapoda</taxon>
        <taxon>Pleocyemata</taxon>
        <taxon>Brachyura</taxon>
        <taxon>Eubrachyura</taxon>
        <taxon>Portunoidea</taxon>
        <taxon>Portunidae</taxon>
        <taxon>Portuninae</taxon>
        <taxon>Portunus</taxon>
    </lineage>
</organism>
<dbReference type="OrthoDB" id="5970161at2759"/>
<evidence type="ECO:0000256" key="2">
    <source>
        <dbReference type="SAM" id="SignalP"/>
    </source>
</evidence>
<name>A0A5B7GUG9_PORTR</name>
<dbReference type="EMBL" id="VSRR010021129">
    <property type="protein sequence ID" value="MPC63680.1"/>
    <property type="molecule type" value="Genomic_DNA"/>
</dbReference>
<protein>
    <submittedName>
        <fullName evidence="3">Uncharacterized protein</fullName>
    </submittedName>
</protein>
<dbReference type="AlphaFoldDB" id="A0A5B7GUG9"/>